<keyword evidence="8" id="KW-1185">Reference proteome</keyword>
<evidence type="ECO:0000256" key="4">
    <source>
        <dbReference type="PROSITE-ProRule" id="PRU00706"/>
    </source>
</evidence>
<comment type="catalytic activity">
    <reaction evidence="3">
        <text>a ribonucleoside 5'-diphosphate + ATP = a ribonucleoside 5'-triphosphate + ADP</text>
        <dbReference type="Rhea" id="RHEA:18113"/>
        <dbReference type="ChEBI" id="CHEBI:30616"/>
        <dbReference type="ChEBI" id="CHEBI:57930"/>
        <dbReference type="ChEBI" id="CHEBI:61557"/>
        <dbReference type="ChEBI" id="CHEBI:456216"/>
        <dbReference type="EC" id="2.7.4.6"/>
    </reaction>
</comment>
<keyword evidence="2 3" id="KW-0597">Phosphoprotein</keyword>
<dbReference type="OrthoDB" id="9801161at2"/>
<feature type="binding site" evidence="3 4">
    <location>
        <position position="57"/>
    </location>
    <ligand>
        <name>ATP</name>
        <dbReference type="ChEBI" id="CHEBI:30616"/>
    </ligand>
</feature>
<dbReference type="InterPro" id="IPR034907">
    <property type="entry name" value="NDK-like_dom"/>
</dbReference>
<dbReference type="GO" id="GO:0006241">
    <property type="term" value="P:CTP biosynthetic process"/>
    <property type="evidence" value="ECO:0007669"/>
    <property type="project" value="UniProtKB-UniRule"/>
</dbReference>
<feature type="domain" description="Nucleoside diphosphate kinase-like" evidence="6">
    <location>
        <begin position="1"/>
        <end position="138"/>
    </location>
</feature>
<comment type="subunit">
    <text evidence="3">Homotetramer.</text>
</comment>
<evidence type="ECO:0000259" key="6">
    <source>
        <dbReference type="SMART" id="SM00562"/>
    </source>
</evidence>
<dbReference type="InterPro" id="IPR036850">
    <property type="entry name" value="NDK-like_dom_sf"/>
</dbReference>
<reference evidence="7 8" key="1">
    <citation type="submission" date="2016-11" db="EMBL/GenBank/DDBJ databases">
        <title>Study of marine rhodopsin-containing bacteria.</title>
        <authorList>
            <person name="Yoshizawa S."/>
            <person name="Kumagai Y."/>
            <person name="Kogure K."/>
        </authorList>
    </citation>
    <scope>NUCLEOTIDE SEQUENCE [LARGE SCALE GENOMIC DNA]</scope>
    <source>
        <strain evidence="7 8">SG-29</strain>
    </source>
</reference>
<comment type="subcellular location">
    <subcellularLocation>
        <location evidence="3">Cytoplasm</location>
    </subcellularLocation>
</comment>
<dbReference type="Gene3D" id="3.30.70.141">
    <property type="entry name" value="Nucleoside diphosphate kinase-like domain"/>
    <property type="match status" value="1"/>
</dbReference>
<proteinExistence type="inferred from homology"/>
<sequence>MERTLAIIKPDAVAAGHAGKILDRILQEGFAVRAMKLVQLTPAQAEGFYAVHAERPFFGELTEFMSSAPCIPLVLERDDAVAKWREVIGATNPADAEEGTIRKQFATSMGENAVHGSDSAENGVKEGRYFFPESVIVANGADVIDA</sequence>
<dbReference type="GO" id="GO:0005737">
    <property type="term" value="C:cytoplasm"/>
    <property type="evidence" value="ECO:0007669"/>
    <property type="project" value="UniProtKB-SubCell"/>
</dbReference>
<keyword evidence="3" id="KW-0479">Metal-binding</keyword>
<evidence type="ECO:0000313" key="8">
    <source>
        <dbReference type="Proteomes" id="UP000216446"/>
    </source>
</evidence>
<organism evidence="7 8">
    <name type="scientific">Rubricoccus marinus</name>
    <dbReference type="NCBI Taxonomy" id="716817"/>
    <lineage>
        <taxon>Bacteria</taxon>
        <taxon>Pseudomonadati</taxon>
        <taxon>Rhodothermota</taxon>
        <taxon>Rhodothermia</taxon>
        <taxon>Rhodothermales</taxon>
        <taxon>Rubricoccaceae</taxon>
        <taxon>Rubricoccus</taxon>
    </lineage>
</organism>
<feature type="active site" description="Pros-phosphohistidine intermediate" evidence="3 4">
    <location>
        <position position="115"/>
    </location>
</feature>
<name>A0A259U383_9BACT</name>
<keyword evidence="3 7" id="KW-0418">Kinase</keyword>
<keyword evidence="3" id="KW-0547">Nucleotide-binding</keyword>
<dbReference type="PANTHER" id="PTHR46161">
    <property type="entry name" value="NUCLEOSIDE DIPHOSPHATE KINASE"/>
    <property type="match status" value="1"/>
</dbReference>
<gene>
    <name evidence="3" type="primary">ndk</name>
    <name evidence="7" type="ORF">BSZ36_16285</name>
</gene>
<accession>A0A259U383</accession>
<evidence type="ECO:0000256" key="3">
    <source>
        <dbReference type="HAMAP-Rule" id="MF_00451"/>
    </source>
</evidence>
<dbReference type="InParanoid" id="A0A259U383"/>
<dbReference type="GO" id="GO:0006228">
    <property type="term" value="P:UTP biosynthetic process"/>
    <property type="evidence" value="ECO:0007669"/>
    <property type="project" value="UniProtKB-UniRule"/>
</dbReference>
<dbReference type="PROSITE" id="PS51374">
    <property type="entry name" value="NDPK_LIKE"/>
    <property type="match status" value="1"/>
</dbReference>
<dbReference type="Pfam" id="PF00334">
    <property type="entry name" value="NDK"/>
    <property type="match status" value="1"/>
</dbReference>
<comment type="cofactor">
    <cofactor evidence="3">
        <name>Mg(2+)</name>
        <dbReference type="ChEBI" id="CHEBI:18420"/>
    </cofactor>
</comment>
<dbReference type="HAMAP" id="MF_00451">
    <property type="entry name" value="NDP_kinase"/>
    <property type="match status" value="1"/>
</dbReference>
<dbReference type="AlphaFoldDB" id="A0A259U383"/>
<keyword evidence="3" id="KW-0546">Nucleotide metabolism</keyword>
<evidence type="ECO:0000256" key="1">
    <source>
        <dbReference type="ARBA" id="ARBA00008142"/>
    </source>
</evidence>
<dbReference type="InterPro" id="IPR001564">
    <property type="entry name" value="Nucleoside_diP_kinase"/>
</dbReference>
<feature type="binding site" evidence="3 4">
    <location>
        <position position="9"/>
    </location>
    <ligand>
        <name>ATP</name>
        <dbReference type="ChEBI" id="CHEBI:30616"/>
    </ligand>
</feature>
<dbReference type="SUPFAM" id="SSF54919">
    <property type="entry name" value="Nucleoside diphosphate kinase, NDK"/>
    <property type="match status" value="1"/>
</dbReference>
<dbReference type="PRINTS" id="PR01243">
    <property type="entry name" value="NUCDPKINASE"/>
</dbReference>
<feature type="binding site" evidence="3 4">
    <location>
        <position position="102"/>
    </location>
    <ligand>
        <name>ATP</name>
        <dbReference type="ChEBI" id="CHEBI:30616"/>
    </ligand>
</feature>
<comment type="catalytic activity">
    <reaction evidence="3">
        <text>a 2'-deoxyribonucleoside 5'-diphosphate + ATP = a 2'-deoxyribonucleoside 5'-triphosphate + ADP</text>
        <dbReference type="Rhea" id="RHEA:44640"/>
        <dbReference type="ChEBI" id="CHEBI:30616"/>
        <dbReference type="ChEBI" id="CHEBI:61560"/>
        <dbReference type="ChEBI" id="CHEBI:73316"/>
        <dbReference type="ChEBI" id="CHEBI:456216"/>
        <dbReference type="EC" id="2.7.4.6"/>
    </reaction>
</comment>
<dbReference type="FunCoup" id="A0A259U383">
    <property type="interactions" value="493"/>
</dbReference>
<dbReference type="CDD" id="cd04413">
    <property type="entry name" value="NDPk_I"/>
    <property type="match status" value="1"/>
</dbReference>
<protein>
    <recommendedName>
        <fullName evidence="3">Nucleoside diphosphate kinase</fullName>
        <shortName evidence="3">NDK</shortName>
        <shortName evidence="3">NDP kinase</shortName>
        <ecNumber evidence="3">2.7.4.6</ecNumber>
    </recommendedName>
    <alternativeName>
        <fullName evidence="3">Nucleoside-2-P kinase</fullName>
    </alternativeName>
</protein>
<dbReference type="GO" id="GO:0006183">
    <property type="term" value="P:GTP biosynthetic process"/>
    <property type="evidence" value="ECO:0007669"/>
    <property type="project" value="UniProtKB-UniRule"/>
</dbReference>
<comment type="caution">
    <text evidence="7">The sequence shown here is derived from an EMBL/GenBank/DDBJ whole genome shotgun (WGS) entry which is preliminary data.</text>
</comment>
<feature type="binding site" evidence="3 4">
    <location>
        <position position="85"/>
    </location>
    <ligand>
        <name>ATP</name>
        <dbReference type="ChEBI" id="CHEBI:30616"/>
    </ligand>
</feature>
<evidence type="ECO:0000313" key="7">
    <source>
        <dbReference type="EMBL" id="OZC04400.1"/>
    </source>
</evidence>
<dbReference type="SMART" id="SM00562">
    <property type="entry name" value="NDK"/>
    <property type="match status" value="1"/>
</dbReference>
<dbReference type="GO" id="GO:0005524">
    <property type="term" value="F:ATP binding"/>
    <property type="evidence" value="ECO:0007669"/>
    <property type="project" value="UniProtKB-UniRule"/>
</dbReference>
<dbReference type="NCBIfam" id="NF001908">
    <property type="entry name" value="PRK00668.1"/>
    <property type="match status" value="1"/>
</dbReference>
<dbReference type="Proteomes" id="UP000216446">
    <property type="component" value="Unassembled WGS sequence"/>
</dbReference>
<evidence type="ECO:0000256" key="2">
    <source>
        <dbReference type="ARBA" id="ARBA00022553"/>
    </source>
</evidence>
<evidence type="ECO:0000256" key="5">
    <source>
        <dbReference type="RuleBase" id="RU004011"/>
    </source>
</evidence>
<feature type="binding site" evidence="3 4">
    <location>
        <position position="112"/>
    </location>
    <ligand>
        <name>ATP</name>
        <dbReference type="ChEBI" id="CHEBI:30616"/>
    </ligand>
</feature>
<keyword evidence="3" id="KW-0067">ATP-binding</keyword>
<dbReference type="GO" id="GO:0004550">
    <property type="term" value="F:nucleoside diphosphate kinase activity"/>
    <property type="evidence" value="ECO:0007669"/>
    <property type="project" value="UniProtKB-UniRule"/>
</dbReference>
<dbReference type="EC" id="2.7.4.6" evidence="3"/>
<feature type="binding site" evidence="3 4">
    <location>
        <position position="91"/>
    </location>
    <ligand>
        <name>ATP</name>
        <dbReference type="ChEBI" id="CHEBI:30616"/>
    </ligand>
</feature>
<keyword evidence="3" id="KW-0963">Cytoplasm</keyword>
<dbReference type="EMBL" id="MQWB01000001">
    <property type="protein sequence ID" value="OZC04400.1"/>
    <property type="molecule type" value="Genomic_DNA"/>
</dbReference>
<keyword evidence="3" id="KW-0808">Transferase</keyword>
<keyword evidence="3" id="KW-0460">Magnesium</keyword>
<dbReference type="PANTHER" id="PTHR46161:SF1">
    <property type="entry name" value="NUCLEOSIDE DIPHOSPHATE KINASE HOMOLOG 5"/>
    <property type="match status" value="1"/>
</dbReference>
<comment type="function">
    <text evidence="3">Major role in the synthesis of nucleoside triphosphates other than ATP. The ATP gamma phosphate is transferred to the NDP beta phosphate via a ping-pong mechanism, using a phosphorylated active-site intermediate.</text>
</comment>
<dbReference type="GO" id="GO:0046872">
    <property type="term" value="F:metal ion binding"/>
    <property type="evidence" value="ECO:0007669"/>
    <property type="project" value="UniProtKB-KW"/>
</dbReference>
<comment type="similarity">
    <text evidence="1 3 4 5">Belongs to the NDK family.</text>
</comment>
<dbReference type="RefSeq" id="WP_094550829.1">
    <property type="nucleotide sequence ID" value="NZ_MQWB01000001.1"/>
</dbReference>